<reference evidence="11" key="2">
    <citation type="submission" date="2020-09" db="EMBL/GenBank/DDBJ databases">
        <authorList>
            <person name="Sun Q."/>
            <person name="Zhou Y."/>
        </authorList>
    </citation>
    <scope>NUCLEOTIDE SEQUENCE</scope>
    <source>
        <strain evidence="11">CGMCC 1.15178</strain>
    </source>
</reference>
<keyword evidence="5" id="KW-0677">Repeat</keyword>
<evidence type="ECO:0000313" key="12">
    <source>
        <dbReference type="Proteomes" id="UP000612456"/>
    </source>
</evidence>
<feature type="domain" description="MobA-like NTP transferase" evidence="10">
    <location>
        <begin position="4"/>
        <end position="141"/>
    </location>
</feature>
<evidence type="ECO:0000256" key="3">
    <source>
        <dbReference type="ARBA" id="ARBA00022679"/>
    </source>
</evidence>
<evidence type="ECO:0000256" key="4">
    <source>
        <dbReference type="ARBA" id="ARBA00022695"/>
    </source>
</evidence>
<dbReference type="Pfam" id="PF00132">
    <property type="entry name" value="Hexapep"/>
    <property type="match status" value="1"/>
</dbReference>
<dbReference type="InterPro" id="IPR025877">
    <property type="entry name" value="MobA-like_NTP_Trfase"/>
</dbReference>
<protein>
    <submittedName>
        <fullName evidence="11">Glucose-1-phosphate thymidylyltransferase</fullName>
    </submittedName>
</protein>
<dbReference type="InterPro" id="IPR001451">
    <property type="entry name" value="Hexapep"/>
</dbReference>
<keyword evidence="4" id="KW-0548">Nucleotidyltransferase</keyword>
<evidence type="ECO:0000256" key="2">
    <source>
        <dbReference type="ARBA" id="ARBA00007947"/>
    </source>
</evidence>
<evidence type="ECO:0000256" key="6">
    <source>
        <dbReference type="ARBA" id="ARBA00023268"/>
    </source>
</evidence>
<dbReference type="Proteomes" id="UP000612456">
    <property type="component" value="Unassembled WGS sequence"/>
</dbReference>
<dbReference type="InterPro" id="IPR050065">
    <property type="entry name" value="GlmU-like"/>
</dbReference>
<comment type="catalytic activity">
    <reaction evidence="8">
        <text>alpha-D-glucosamine 1-phosphate + acetyl-CoA = N-acetyl-alpha-D-glucosamine 1-phosphate + CoA + H(+)</text>
        <dbReference type="Rhea" id="RHEA:13725"/>
        <dbReference type="ChEBI" id="CHEBI:15378"/>
        <dbReference type="ChEBI" id="CHEBI:57287"/>
        <dbReference type="ChEBI" id="CHEBI:57288"/>
        <dbReference type="ChEBI" id="CHEBI:57776"/>
        <dbReference type="ChEBI" id="CHEBI:58516"/>
        <dbReference type="EC" id="2.3.1.157"/>
    </reaction>
</comment>
<evidence type="ECO:0000313" key="11">
    <source>
        <dbReference type="EMBL" id="GGD86344.1"/>
    </source>
</evidence>
<comment type="catalytic activity">
    <reaction evidence="9">
        <text>N-acetyl-alpha-D-glucosamine 1-phosphate + UTP + H(+) = UDP-N-acetyl-alpha-D-glucosamine + diphosphate</text>
        <dbReference type="Rhea" id="RHEA:13509"/>
        <dbReference type="ChEBI" id="CHEBI:15378"/>
        <dbReference type="ChEBI" id="CHEBI:33019"/>
        <dbReference type="ChEBI" id="CHEBI:46398"/>
        <dbReference type="ChEBI" id="CHEBI:57705"/>
        <dbReference type="ChEBI" id="CHEBI:57776"/>
        <dbReference type="EC" id="2.7.7.23"/>
    </reaction>
</comment>
<evidence type="ECO:0000259" key="10">
    <source>
        <dbReference type="Pfam" id="PF12804"/>
    </source>
</evidence>
<dbReference type="Gene3D" id="3.90.550.10">
    <property type="entry name" value="Spore Coat Polysaccharide Biosynthesis Protein SpsA, Chain A"/>
    <property type="match status" value="1"/>
</dbReference>
<dbReference type="GO" id="GO:0003977">
    <property type="term" value="F:UDP-N-acetylglucosamine diphosphorylase activity"/>
    <property type="evidence" value="ECO:0007669"/>
    <property type="project" value="UniProtKB-EC"/>
</dbReference>
<evidence type="ECO:0000256" key="5">
    <source>
        <dbReference type="ARBA" id="ARBA00022737"/>
    </source>
</evidence>
<dbReference type="GO" id="GO:0019134">
    <property type="term" value="F:glucosamine-1-phosphate N-acetyltransferase activity"/>
    <property type="evidence" value="ECO:0007669"/>
    <property type="project" value="UniProtKB-EC"/>
</dbReference>
<keyword evidence="3" id="KW-0808">Transferase</keyword>
<keyword evidence="12" id="KW-1185">Reference proteome</keyword>
<dbReference type="AlphaFoldDB" id="A0A916ZCN2"/>
<dbReference type="InterPro" id="IPR029044">
    <property type="entry name" value="Nucleotide-diphossugar_trans"/>
</dbReference>
<dbReference type="PROSITE" id="PS00101">
    <property type="entry name" value="HEXAPEP_TRANSFERASES"/>
    <property type="match status" value="1"/>
</dbReference>
<keyword evidence="7" id="KW-0012">Acyltransferase</keyword>
<sequence length="477" mass="51745">MRTAVILAAGDGSKLWPYAEIRPKAMVPIANKPIAVHQTELLHELGFERIIIAGGRMSEQLKNAFERHAATTGIRLPVTVVRTQASEPRGTAYSLYAVAEHTGDESFLVLYGDTLLEKSDVLRLMDRFAAGGGSAAALVSPLGEQNSRDWLCSKLSAAADPASTAADLEVTGIMGHPRDGGYTHRFCAFAFAQPFLRYCASNSGLFTSVQVGMMPPSEGHLEMSLADWMADGHPLLAVEVQGGFFDIDKPWHILQANDWMVRRLCRSLTGHELSEGASIDDTAAVNGFVRLGPNSRIGKNVIVNGNIIVGRDTVIENGAILQGDHVIGDETYIGNYCYLSAGSTVGNRCVINHCAELDGIIMDTVYLYHYMEFYGIIGTGTDLGAATVCGTLRFDDGDTSHRIRGRRETPREHANAVYLGDYVRTGVNAILMPGVKVGINSIVGPGVLLQEDVPNRTIISLKQEHDVKAWGPERYGW</sequence>
<dbReference type="PANTHER" id="PTHR43584">
    <property type="entry name" value="NUCLEOTIDYL TRANSFERASE"/>
    <property type="match status" value="1"/>
</dbReference>
<dbReference type="InterPro" id="IPR011004">
    <property type="entry name" value="Trimer_LpxA-like_sf"/>
</dbReference>
<evidence type="ECO:0000256" key="8">
    <source>
        <dbReference type="ARBA" id="ARBA00048247"/>
    </source>
</evidence>
<reference evidence="11" key="1">
    <citation type="journal article" date="2014" name="Int. J. Syst. Evol. Microbiol.">
        <title>Complete genome sequence of Corynebacterium casei LMG S-19264T (=DSM 44701T), isolated from a smear-ripened cheese.</title>
        <authorList>
            <consortium name="US DOE Joint Genome Institute (JGI-PGF)"/>
            <person name="Walter F."/>
            <person name="Albersmeier A."/>
            <person name="Kalinowski J."/>
            <person name="Ruckert C."/>
        </authorList>
    </citation>
    <scope>NUCLEOTIDE SEQUENCE</scope>
    <source>
        <strain evidence="11">CGMCC 1.15178</strain>
    </source>
</reference>
<comment type="caution">
    <text evidence="11">The sequence shown here is derived from an EMBL/GenBank/DDBJ whole genome shotgun (WGS) entry which is preliminary data.</text>
</comment>
<dbReference type="SUPFAM" id="SSF51161">
    <property type="entry name" value="Trimeric LpxA-like enzymes"/>
    <property type="match status" value="1"/>
</dbReference>
<dbReference type="Gene3D" id="2.160.10.10">
    <property type="entry name" value="Hexapeptide repeat proteins"/>
    <property type="match status" value="1"/>
</dbReference>
<dbReference type="SUPFAM" id="SSF53448">
    <property type="entry name" value="Nucleotide-diphospho-sugar transferases"/>
    <property type="match status" value="1"/>
</dbReference>
<evidence type="ECO:0000256" key="1">
    <source>
        <dbReference type="ARBA" id="ARBA00007707"/>
    </source>
</evidence>
<dbReference type="Pfam" id="PF12804">
    <property type="entry name" value="NTP_transf_3"/>
    <property type="match status" value="1"/>
</dbReference>
<comment type="similarity">
    <text evidence="2">In the N-terminal section; belongs to the N-acetylglucosamine-1-phosphate uridyltransferase family.</text>
</comment>
<evidence type="ECO:0000256" key="7">
    <source>
        <dbReference type="ARBA" id="ARBA00023315"/>
    </source>
</evidence>
<dbReference type="EMBL" id="BMHP01000004">
    <property type="protein sequence ID" value="GGD86344.1"/>
    <property type="molecule type" value="Genomic_DNA"/>
</dbReference>
<gene>
    <name evidence="11" type="ORF">GCM10010911_51000</name>
</gene>
<name>A0A916ZCN2_9BACL</name>
<keyword evidence="6" id="KW-0511">Multifunctional enzyme</keyword>
<organism evidence="11 12">
    <name type="scientific">Paenibacillus nasutitermitis</name>
    <dbReference type="NCBI Taxonomy" id="1652958"/>
    <lineage>
        <taxon>Bacteria</taxon>
        <taxon>Bacillati</taxon>
        <taxon>Bacillota</taxon>
        <taxon>Bacilli</taxon>
        <taxon>Bacillales</taxon>
        <taxon>Paenibacillaceae</taxon>
        <taxon>Paenibacillus</taxon>
    </lineage>
</organism>
<dbReference type="PANTHER" id="PTHR43584:SF8">
    <property type="entry name" value="N-ACETYLMURAMATE ALPHA-1-PHOSPHATE URIDYLYLTRANSFERASE"/>
    <property type="match status" value="1"/>
</dbReference>
<accession>A0A916ZCN2</accession>
<proteinExistence type="inferred from homology"/>
<comment type="similarity">
    <text evidence="1">In the C-terminal section; belongs to the transferase hexapeptide repeat family.</text>
</comment>
<dbReference type="InterPro" id="IPR018357">
    <property type="entry name" value="Hexapep_transf_CS"/>
</dbReference>
<evidence type="ECO:0000256" key="9">
    <source>
        <dbReference type="ARBA" id="ARBA00048493"/>
    </source>
</evidence>